<dbReference type="InterPro" id="IPR027353">
    <property type="entry name" value="NET_dom"/>
</dbReference>
<dbReference type="Pfam" id="PF17035">
    <property type="entry name" value="BET"/>
    <property type="match status" value="1"/>
</dbReference>
<proteinExistence type="predicted"/>
<feature type="compositionally biased region" description="Polar residues" evidence="1">
    <location>
        <begin position="34"/>
        <end position="44"/>
    </location>
</feature>
<dbReference type="PROSITE" id="PS51525">
    <property type="entry name" value="NET"/>
    <property type="match status" value="1"/>
</dbReference>
<dbReference type="InterPro" id="IPR038336">
    <property type="entry name" value="NET_sf"/>
</dbReference>
<name>A0A165GTC8_9BASI</name>
<feature type="region of interest" description="Disordered" evidence="1">
    <location>
        <begin position="196"/>
        <end position="228"/>
    </location>
</feature>
<feature type="domain" description="NET" evidence="2">
    <location>
        <begin position="98"/>
        <end position="180"/>
    </location>
</feature>
<evidence type="ECO:0000313" key="3">
    <source>
        <dbReference type="EMBL" id="KZT58447.1"/>
    </source>
</evidence>
<gene>
    <name evidence="3" type="ORF">CALCODRAFT_494946</name>
</gene>
<feature type="compositionally biased region" description="Basic and acidic residues" evidence="1">
    <location>
        <begin position="92"/>
        <end position="101"/>
    </location>
</feature>
<keyword evidence="4" id="KW-1185">Reference proteome</keyword>
<dbReference type="EMBL" id="KV423951">
    <property type="protein sequence ID" value="KZT58447.1"/>
    <property type="molecule type" value="Genomic_DNA"/>
</dbReference>
<evidence type="ECO:0000313" key="4">
    <source>
        <dbReference type="Proteomes" id="UP000076842"/>
    </source>
</evidence>
<organism evidence="3 4">
    <name type="scientific">Calocera cornea HHB12733</name>
    <dbReference type="NCBI Taxonomy" id="1353952"/>
    <lineage>
        <taxon>Eukaryota</taxon>
        <taxon>Fungi</taxon>
        <taxon>Dikarya</taxon>
        <taxon>Basidiomycota</taxon>
        <taxon>Agaricomycotina</taxon>
        <taxon>Dacrymycetes</taxon>
        <taxon>Dacrymycetales</taxon>
        <taxon>Dacrymycetaceae</taxon>
        <taxon>Calocera</taxon>
    </lineage>
</organism>
<dbReference type="InParanoid" id="A0A165GTC8"/>
<dbReference type="OrthoDB" id="10264376at2759"/>
<feature type="region of interest" description="Disordered" evidence="1">
    <location>
        <begin position="33"/>
        <end position="106"/>
    </location>
</feature>
<evidence type="ECO:0000256" key="1">
    <source>
        <dbReference type="SAM" id="MobiDB-lite"/>
    </source>
</evidence>
<protein>
    <recommendedName>
        <fullName evidence="2">NET domain-containing protein</fullName>
    </recommendedName>
</protein>
<feature type="compositionally biased region" description="Basic residues" evidence="1">
    <location>
        <begin position="45"/>
        <end position="67"/>
    </location>
</feature>
<dbReference type="AlphaFoldDB" id="A0A165GTC8"/>
<sequence length="228" mass="25604">MDEMDEMDVETLKQRSTATTFRDDDEYKLVKTVEATTNQKSTQQRVKKSRAKKNRIRNTVKPARRVKDRGAQPPGVVAIAPTTGPSKQLKVKPRDKNMKEESNEDGPVDFCEKRELAEEIVKLEGKVLKDVIAVLEEAILPEIPNGEDDCEIEIDSLPPSVIRKLYRMVVEPARKQREAEQIRLLEVRLSMFTGGGAASVPAASRPAQQQGMMDVDETSSDDDHWGSE</sequence>
<dbReference type="Gene3D" id="1.20.1270.220">
    <property type="match status" value="1"/>
</dbReference>
<accession>A0A165GTC8</accession>
<reference evidence="3 4" key="1">
    <citation type="journal article" date="2016" name="Mol. Biol. Evol.">
        <title>Comparative Genomics of Early-Diverging Mushroom-Forming Fungi Provides Insights into the Origins of Lignocellulose Decay Capabilities.</title>
        <authorList>
            <person name="Nagy L.G."/>
            <person name="Riley R."/>
            <person name="Tritt A."/>
            <person name="Adam C."/>
            <person name="Daum C."/>
            <person name="Floudas D."/>
            <person name="Sun H."/>
            <person name="Yadav J.S."/>
            <person name="Pangilinan J."/>
            <person name="Larsson K.H."/>
            <person name="Matsuura K."/>
            <person name="Barry K."/>
            <person name="Labutti K."/>
            <person name="Kuo R."/>
            <person name="Ohm R.A."/>
            <person name="Bhattacharya S.S."/>
            <person name="Shirouzu T."/>
            <person name="Yoshinaga Y."/>
            <person name="Martin F.M."/>
            <person name="Grigoriev I.V."/>
            <person name="Hibbett D.S."/>
        </authorList>
    </citation>
    <scope>NUCLEOTIDE SEQUENCE [LARGE SCALE GENOMIC DNA]</scope>
    <source>
        <strain evidence="3 4">HHB12733</strain>
    </source>
</reference>
<evidence type="ECO:0000259" key="2">
    <source>
        <dbReference type="PROSITE" id="PS51525"/>
    </source>
</evidence>
<dbReference type="Proteomes" id="UP000076842">
    <property type="component" value="Unassembled WGS sequence"/>
</dbReference>